<dbReference type="Proteomes" id="UP000004358">
    <property type="component" value="Unassembled WGS sequence"/>
</dbReference>
<evidence type="ECO:0000313" key="2">
    <source>
        <dbReference type="Proteomes" id="UP000004358"/>
    </source>
</evidence>
<dbReference type="EMBL" id="AANZ01000001">
    <property type="protein sequence ID" value="EAQ82622.1"/>
    <property type="molecule type" value="Genomic_DNA"/>
</dbReference>
<evidence type="ECO:0000313" key="1">
    <source>
        <dbReference type="EMBL" id="EAQ82622.1"/>
    </source>
</evidence>
<dbReference type="SUPFAM" id="SSF49478">
    <property type="entry name" value="Cna protein B-type domain"/>
    <property type="match status" value="1"/>
</dbReference>
<dbReference type="OrthoDB" id="290201at2"/>
<accession>A3ZLI9</accession>
<comment type="caution">
    <text evidence="1">The sequence shown here is derived from an EMBL/GenBank/DDBJ whole genome shotgun (WGS) entry which is preliminary data.</text>
</comment>
<gene>
    <name evidence="1" type="ORF">DSM3645_09492</name>
</gene>
<name>A3ZLI9_9BACT</name>
<protein>
    <recommendedName>
        <fullName evidence="3">Carboxypeptidase regulatory-like domain-containing protein</fullName>
    </recommendedName>
</protein>
<dbReference type="HOGENOM" id="CLU_1764474_0_0_0"/>
<dbReference type="RefSeq" id="WP_002655492.1">
    <property type="nucleotide sequence ID" value="NZ_CH672377.1"/>
</dbReference>
<dbReference type="PROSITE" id="PS51257">
    <property type="entry name" value="PROKAR_LIPOPROTEIN"/>
    <property type="match status" value="1"/>
</dbReference>
<reference evidence="1 2" key="1">
    <citation type="submission" date="2006-02" db="EMBL/GenBank/DDBJ databases">
        <authorList>
            <person name="Amann R."/>
            <person name="Ferriera S."/>
            <person name="Johnson J."/>
            <person name="Kravitz S."/>
            <person name="Halpern A."/>
            <person name="Remington K."/>
            <person name="Beeson K."/>
            <person name="Tran B."/>
            <person name="Rogers Y.-H."/>
            <person name="Friedman R."/>
            <person name="Venter J.C."/>
        </authorList>
    </citation>
    <scope>NUCLEOTIDE SEQUENCE [LARGE SCALE GENOMIC DNA]</scope>
    <source>
        <strain evidence="1 2">DSM 3645</strain>
    </source>
</reference>
<proteinExistence type="predicted"/>
<evidence type="ECO:0008006" key="3">
    <source>
        <dbReference type="Google" id="ProtNLM"/>
    </source>
</evidence>
<organism evidence="1 2">
    <name type="scientific">Blastopirellula marina DSM 3645</name>
    <dbReference type="NCBI Taxonomy" id="314230"/>
    <lineage>
        <taxon>Bacteria</taxon>
        <taxon>Pseudomonadati</taxon>
        <taxon>Planctomycetota</taxon>
        <taxon>Planctomycetia</taxon>
        <taxon>Pirellulales</taxon>
        <taxon>Pirellulaceae</taxon>
        <taxon>Blastopirellula</taxon>
    </lineage>
</organism>
<dbReference type="AlphaFoldDB" id="A3ZLI9"/>
<dbReference type="eggNOG" id="ENOG50344XK">
    <property type="taxonomic scope" value="Bacteria"/>
</dbReference>
<sequence length="147" mass="15844">MSYRPQRQLLNSLTIWLSCCALVGCSHQPRSNIERTDISATVTNGGSPLTGALIDLSNPENGEAYGGTLDGEGRVSLLGVAIGNYTITVQPPAGDPLPEAPSRVPVDVLQIPRQFRAPHQTPLHATVSDENSTFTFDLQDFEISKKQ</sequence>